<dbReference type="Pfam" id="PF00330">
    <property type="entry name" value="Aconitase"/>
    <property type="match status" value="1"/>
</dbReference>
<dbReference type="KEGG" id="som:SOMG_02039"/>
<evidence type="ECO:0000256" key="10">
    <source>
        <dbReference type="ARBA" id="ARBA00023004"/>
    </source>
</evidence>
<evidence type="ECO:0000256" key="9">
    <source>
        <dbReference type="ARBA" id="ARBA00022946"/>
    </source>
</evidence>
<dbReference type="InterPro" id="IPR039386">
    <property type="entry name" value="Homoaconitase_swivel"/>
</dbReference>
<dbReference type="Gene3D" id="3.30.499.10">
    <property type="entry name" value="Aconitase, domain 3"/>
    <property type="match status" value="2"/>
</dbReference>
<organism evidence="20 21">
    <name type="scientific">Schizosaccharomyces osmophilus</name>
    <dbReference type="NCBI Taxonomy" id="2545709"/>
    <lineage>
        <taxon>Eukaryota</taxon>
        <taxon>Fungi</taxon>
        <taxon>Dikarya</taxon>
        <taxon>Ascomycota</taxon>
        <taxon>Taphrinomycotina</taxon>
        <taxon>Schizosaccharomycetes</taxon>
        <taxon>Schizosaccharomycetales</taxon>
        <taxon>Schizosaccharomycetaceae</taxon>
        <taxon>Schizosaccharomyces</taxon>
    </lineage>
</organism>
<evidence type="ECO:0000256" key="1">
    <source>
        <dbReference type="ARBA" id="ARBA00003422"/>
    </source>
</evidence>
<comment type="catalytic activity">
    <reaction evidence="15 17">
        <text>(2R,3S)-homoisocitrate = cis-homoaconitate + H2O</text>
        <dbReference type="Rhea" id="RHEA:15485"/>
        <dbReference type="ChEBI" id="CHEBI:15377"/>
        <dbReference type="ChEBI" id="CHEBI:15404"/>
        <dbReference type="ChEBI" id="CHEBI:58174"/>
        <dbReference type="EC" id="4.2.1.36"/>
    </reaction>
</comment>
<comment type="cofactor">
    <cofactor evidence="17">
        <name>[4Fe-4S] cluster</name>
        <dbReference type="ChEBI" id="CHEBI:49883"/>
    </cofactor>
    <text evidence="17">Binds 1 [4Fe-4S] cluster per subunit.</text>
</comment>
<dbReference type="InterPro" id="IPR036008">
    <property type="entry name" value="Aconitase_4Fe-4S_dom"/>
</dbReference>
<keyword evidence="10 17" id="KW-0408">Iron</keyword>
<evidence type="ECO:0000256" key="7">
    <source>
        <dbReference type="ARBA" id="ARBA00022605"/>
    </source>
</evidence>
<comment type="function">
    <text evidence="1 17">Catalyzes the reversible hydration of cis-homoaconitate to (2R,3S)-homoisocitrate, a step in the alpha-aminoadipate pathway for lysine biosynthesis.</text>
</comment>
<keyword evidence="7 17" id="KW-0028">Amino-acid biosynthesis</keyword>
<dbReference type="GO" id="GO:0005739">
    <property type="term" value="C:mitochondrion"/>
    <property type="evidence" value="ECO:0007669"/>
    <property type="project" value="UniProtKB-SubCell"/>
</dbReference>
<evidence type="ECO:0000256" key="12">
    <source>
        <dbReference type="ARBA" id="ARBA00023128"/>
    </source>
</evidence>
<dbReference type="InterPro" id="IPR015928">
    <property type="entry name" value="Aconitase/3IPM_dehydase_swvl"/>
</dbReference>
<dbReference type="RefSeq" id="XP_056035105.1">
    <property type="nucleotide sequence ID" value="XM_056180832.1"/>
</dbReference>
<dbReference type="InterPro" id="IPR004418">
    <property type="entry name" value="Homoaconitase_mito"/>
</dbReference>
<dbReference type="FunFam" id="3.30.499.10:FF:000013">
    <property type="entry name" value="Homoaconitase, mitochondrial"/>
    <property type="match status" value="1"/>
</dbReference>
<evidence type="ECO:0000256" key="13">
    <source>
        <dbReference type="ARBA" id="ARBA00023154"/>
    </source>
</evidence>
<evidence type="ECO:0000256" key="2">
    <source>
        <dbReference type="ARBA" id="ARBA00004173"/>
    </source>
</evidence>
<evidence type="ECO:0000256" key="14">
    <source>
        <dbReference type="ARBA" id="ARBA00023239"/>
    </source>
</evidence>
<dbReference type="AlphaFoldDB" id="A0AAF0ATR0"/>
<evidence type="ECO:0000256" key="17">
    <source>
        <dbReference type="RuleBase" id="RU362038"/>
    </source>
</evidence>
<keyword evidence="9 17" id="KW-0809">Transit peptide</keyword>
<evidence type="ECO:0000313" key="20">
    <source>
        <dbReference type="EMBL" id="WBW70862.1"/>
    </source>
</evidence>
<dbReference type="PANTHER" id="PTHR43822:SF2">
    <property type="entry name" value="HOMOACONITASE, MITOCHONDRIAL"/>
    <property type="match status" value="1"/>
</dbReference>
<evidence type="ECO:0000256" key="16">
    <source>
        <dbReference type="ARBA" id="ARBA00032706"/>
    </source>
</evidence>
<dbReference type="InterPro" id="IPR018136">
    <property type="entry name" value="Aconitase_4Fe-4S_BS"/>
</dbReference>
<evidence type="ECO:0000256" key="4">
    <source>
        <dbReference type="ARBA" id="ARBA00007185"/>
    </source>
</evidence>
<dbReference type="GO" id="GO:0046872">
    <property type="term" value="F:metal ion binding"/>
    <property type="evidence" value="ECO:0007669"/>
    <property type="project" value="UniProtKB-UniRule"/>
</dbReference>
<evidence type="ECO:0000256" key="6">
    <source>
        <dbReference type="ARBA" id="ARBA00021560"/>
    </source>
</evidence>
<keyword evidence="21" id="KW-1185">Reference proteome</keyword>
<comment type="similarity">
    <text evidence="4 17">Belongs to the aconitase/IPM isomerase family.</text>
</comment>
<dbReference type="InterPro" id="IPR050067">
    <property type="entry name" value="IPM_dehydratase_rel_enz"/>
</dbReference>
<dbReference type="GO" id="GO:0051539">
    <property type="term" value="F:4 iron, 4 sulfur cluster binding"/>
    <property type="evidence" value="ECO:0007669"/>
    <property type="project" value="UniProtKB-UniRule"/>
</dbReference>
<evidence type="ECO:0000256" key="3">
    <source>
        <dbReference type="ARBA" id="ARBA00005106"/>
    </source>
</evidence>
<feature type="domain" description="Aconitase A/isopropylmalate dehydratase small subunit swivel" evidence="19">
    <location>
        <begin position="491"/>
        <end position="614"/>
    </location>
</feature>
<keyword evidence="12 17" id="KW-0496">Mitochondrion</keyword>
<dbReference type="SUPFAM" id="SSF52016">
    <property type="entry name" value="LeuD/IlvD-like"/>
    <property type="match status" value="1"/>
</dbReference>
<evidence type="ECO:0000259" key="18">
    <source>
        <dbReference type="Pfam" id="PF00330"/>
    </source>
</evidence>
<keyword evidence="8 17" id="KW-0479">Metal-binding</keyword>
<comment type="pathway">
    <text evidence="3 17">Amino-acid biosynthesis; L-lysine biosynthesis via AAA pathway; L-alpha-aminoadipate from 2-oxoglutarate: step 3/5.</text>
</comment>
<dbReference type="EMBL" id="CP115611">
    <property type="protein sequence ID" value="WBW70862.1"/>
    <property type="molecule type" value="Genomic_DNA"/>
</dbReference>
<dbReference type="Proteomes" id="UP001212411">
    <property type="component" value="Chromosome 1"/>
</dbReference>
<dbReference type="CDD" id="cd01674">
    <property type="entry name" value="Homoaconitase_Swivel"/>
    <property type="match status" value="1"/>
</dbReference>
<name>A0AAF0ATR0_9SCHI</name>
<dbReference type="EC" id="4.2.1.36" evidence="5 17"/>
<keyword evidence="14 17" id="KW-0456">Lyase</keyword>
<dbReference type="InterPro" id="IPR015931">
    <property type="entry name" value="Acnase/IPM_dHydase_lsu_aba_1/3"/>
</dbReference>
<dbReference type="GeneID" id="80875521"/>
<dbReference type="NCBIfam" id="TIGR00139">
    <property type="entry name" value="h_aconitase"/>
    <property type="match status" value="1"/>
</dbReference>
<evidence type="ECO:0000256" key="5">
    <source>
        <dbReference type="ARBA" id="ARBA00012022"/>
    </source>
</evidence>
<dbReference type="InterPro" id="IPR000573">
    <property type="entry name" value="AconitaseA/IPMdHydase_ssu_swvl"/>
</dbReference>
<dbReference type="Gene3D" id="3.20.19.10">
    <property type="entry name" value="Aconitase, domain 4"/>
    <property type="match status" value="1"/>
</dbReference>
<dbReference type="SUPFAM" id="SSF53732">
    <property type="entry name" value="Aconitase iron-sulfur domain"/>
    <property type="match status" value="1"/>
</dbReference>
<evidence type="ECO:0000313" key="21">
    <source>
        <dbReference type="Proteomes" id="UP001212411"/>
    </source>
</evidence>
<evidence type="ECO:0000259" key="19">
    <source>
        <dbReference type="Pfam" id="PF00694"/>
    </source>
</evidence>
<dbReference type="Pfam" id="PF00694">
    <property type="entry name" value="Aconitase_C"/>
    <property type="match status" value="1"/>
</dbReference>
<evidence type="ECO:0000256" key="15">
    <source>
        <dbReference type="ARBA" id="ARBA00029338"/>
    </source>
</evidence>
<accession>A0AAF0ATR0</accession>
<dbReference type="PRINTS" id="PR00415">
    <property type="entry name" value="ACONITASE"/>
</dbReference>
<feature type="domain" description="Aconitase/3-isopropylmalate dehydratase large subunit alpha/beta/alpha" evidence="18">
    <location>
        <begin position="50"/>
        <end position="456"/>
    </location>
</feature>
<protein>
    <recommendedName>
        <fullName evidence="6 17">Homoaconitase, mitochondrial</fullName>
        <ecNumber evidence="5 17">4.2.1.36</ecNumber>
    </recommendedName>
    <alternativeName>
        <fullName evidence="16 17">Homoaconitate hydratase</fullName>
    </alternativeName>
</protein>
<sequence length="689" mass="74944">MMRIGQTKTQLKGLSYSFRGFATGNKLPQTITEKIVQRFAQNLPEGKFVRSGDYVTIKPKHCMSHDNSWPVALKFMGIGAEKVFDNRQVVCTLDHDVQNISETNLRKYRNIESFAKGQGIDFYPAGRGIGHQIMVEQGYAMPGSLAVASDSHSNTYGGVGCLGTPIVRTDAAAIWATGQTWWQIPPIARVNLVGQLPKGLSGKDIIVSLCGAFNHDEVLNHAIEFYGEGLKSLDIDSRLTIANMTTEWGALSGLFPTDDKVFEWYEKRLAFLGPNHPRVNRKALDDMKANPIIPDENSHYSKFLTLDLNTLSPVVSGPNSVKIYNSAAKLERDDIPIKKAYLVSCTNGRLSDIHDAAEVVRGKKIADGVEFYVGAASSEVEEAARNNGDWQTLIDSGARALPAGCGPCIGLGTGLLKEGEVGISATNRNFKGRMGSREALAYLASPAVVAASAISGKIVAPEGFKDSVDQVSAIDVTEKMNAGKKSVNETSVSDSETAIIDGFPASVSGEIVFCDADNLNTDGIYPGRYTYRDDISKEEMAKVCMENYDVNFGNKTKPNDILVSGFNFGCGSSREQAATAILSRGIPLVVGGSFSDIFKRNSINNALLAVELPDLIQKLRSTFANNPKELTRRTGWHLNWDVRKSFVEISTSDGEKLSWRIGELGNSVQSLFVRGGLEGWVKHEISESS</sequence>
<keyword evidence="11 17" id="KW-0411">Iron-sulfur</keyword>
<keyword evidence="13 17" id="KW-0457">Lysine biosynthesis</keyword>
<dbReference type="GO" id="GO:0019878">
    <property type="term" value="P:lysine biosynthetic process via aminoadipic acid"/>
    <property type="evidence" value="ECO:0007669"/>
    <property type="project" value="UniProtKB-UniRule"/>
</dbReference>
<dbReference type="InterPro" id="IPR001030">
    <property type="entry name" value="Acoase/IPM_deHydtase_lsu_aba"/>
</dbReference>
<reference evidence="20 21" key="1">
    <citation type="journal article" date="2023" name="G3 (Bethesda)">
        <title>A high-quality reference genome for the fission yeast Schizosaccharomyces osmophilus.</title>
        <authorList>
            <person name="Jia G.S."/>
            <person name="Zhang W.C."/>
            <person name="Liang Y."/>
            <person name="Liu X.H."/>
            <person name="Rhind N."/>
            <person name="Pidoux A."/>
            <person name="Brysch-Herzberg M."/>
            <person name="Du L.L."/>
        </authorList>
    </citation>
    <scope>NUCLEOTIDE SEQUENCE [LARGE SCALE GENOMIC DNA]</scope>
    <source>
        <strain evidence="20 21">CBS 15793</strain>
    </source>
</reference>
<comment type="subcellular location">
    <subcellularLocation>
        <location evidence="2 17">Mitochondrion</location>
    </subcellularLocation>
</comment>
<dbReference type="GO" id="GO:0004409">
    <property type="term" value="F:homoaconitate hydratase activity"/>
    <property type="evidence" value="ECO:0007669"/>
    <property type="project" value="UniProtKB-UniRule"/>
</dbReference>
<dbReference type="PANTHER" id="PTHR43822">
    <property type="entry name" value="HOMOACONITASE, MITOCHONDRIAL-RELATED"/>
    <property type="match status" value="1"/>
</dbReference>
<dbReference type="PROSITE" id="PS00450">
    <property type="entry name" value="ACONITASE_1"/>
    <property type="match status" value="1"/>
</dbReference>
<gene>
    <name evidence="20" type="primary">lys2</name>
    <name evidence="20" type="ORF">SOMG_02039</name>
</gene>
<evidence type="ECO:0000256" key="11">
    <source>
        <dbReference type="ARBA" id="ARBA00023014"/>
    </source>
</evidence>
<proteinExistence type="inferred from homology"/>
<evidence type="ECO:0000256" key="8">
    <source>
        <dbReference type="ARBA" id="ARBA00022723"/>
    </source>
</evidence>